<accession>A0A3A8J1M5</accession>
<dbReference type="EMBL" id="RAVZ01000180">
    <property type="protein sequence ID" value="RKG83453.1"/>
    <property type="molecule type" value="Genomic_DNA"/>
</dbReference>
<dbReference type="OrthoDB" id="9860698at2"/>
<evidence type="ECO:0000313" key="2">
    <source>
        <dbReference type="Proteomes" id="UP000268094"/>
    </source>
</evidence>
<evidence type="ECO:0000313" key="1">
    <source>
        <dbReference type="EMBL" id="RKG83453.1"/>
    </source>
</evidence>
<proteinExistence type="predicted"/>
<protein>
    <submittedName>
        <fullName evidence="1">Uncharacterized protein</fullName>
    </submittedName>
</protein>
<keyword evidence="2" id="KW-1185">Reference proteome</keyword>
<dbReference type="AlphaFoldDB" id="A0A3A8J1M5"/>
<comment type="caution">
    <text evidence="1">The sequence shown here is derived from an EMBL/GenBank/DDBJ whole genome shotgun (WGS) entry which is preliminary data.</text>
</comment>
<sequence length="102" mass="11194">MKALLGSAAEQHAPRAEGVDVPLSKLRELSTGLAPEAETRLQRVLEEGRAEFLFAQSRLLEQKRSYEEQLGSGWKGIWLKAAGYPREDLSRHGPLSTAVGPP</sequence>
<reference evidence="2" key="1">
    <citation type="submission" date="2018-09" db="EMBL/GenBank/DDBJ databases">
        <authorList>
            <person name="Livingstone P.G."/>
            <person name="Whitworth D.E."/>
        </authorList>
    </citation>
    <scope>NUCLEOTIDE SEQUENCE [LARGE SCALE GENOMIC DNA]</scope>
    <source>
        <strain evidence="2">CA054A</strain>
    </source>
</reference>
<organism evidence="1 2">
    <name type="scientific">Corallococcus terminator</name>
    <dbReference type="NCBI Taxonomy" id="2316733"/>
    <lineage>
        <taxon>Bacteria</taxon>
        <taxon>Pseudomonadati</taxon>
        <taxon>Myxococcota</taxon>
        <taxon>Myxococcia</taxon>
        <taxon>Myxococcales</taxon>
        <taxon>Cystobacterineae</taxon>
        <taxon>Myxococcaceae</taxon>
        <taxon>Corallococcus</taxon>
    </lineage>
</organism>
<dbReference type="Proteomes" id="UP000268094">
    <property type="component" value="Unassembled WGS sequence"/>
</dbReference>
<name>A0A3A8J1M5_9BACT</name>
<dbReference type="RefSeq" id="WP_120542999.1">
    <property type="nucleotide sequence ID" value="NZ_RAVZ01000180.1"/>
</dbReference>
<gene>
    <name evidence="1" type="ORF">D7V88_24145</name>
</gene>